<dbReference type="EMBL" id="DVLP01000212">
    <property type="protein sequence ID" value="HIT75314.1"/>
    <property type="molecule type" value="Genomic_DNA"/>
</dbReference>
<accession>A0A9D1GXN5</accession>
<evidence type="ECO:0000313" key="2">
    <source>
        <dbReference type="EMBL" id="HIT75314.1"/>
    </source>
</evidence>
<reference evidence="2" key="1">
    <citation type="submission" date="2020-10" db="EMBL/GenBank/DDBJ databases">
        <authorList>
            <person name="Gilroy R."/>
        </authorList>
    </citation>
    <scope>NUCLEOTIDE SEQUENCE</scope>
    <source>
        <strain evidence="2">ChiGjej1B1-24693</strain>
    </source>
</reference>
<evidence type="ECO:0000256" key="1">
    <source>
        <dbReference type="SAM" id="Phobius"/>
    </source>
</evidence>
<evidence type="ECO:0000313" key="3">
    <source>
        <dbReference type="Proteomes" id="UP000886842"/>
    </source>
</evidence>
<proteinExistence type="predicted"/>
<dbReference type="Proteomes" id="UP000886842">
    <property type="component" value="Unassembled WGS sequence"/>
</dbReference>
<keyword evidence="1" id="KW-0812">Transmembrane</keyword>
<feature type="transmembrane region" description="Helical" evidence="1">
    <location>
        <begin position="36"/>
        <end position="58"/>
    </location>
</feature>
<keyword evidence="1" id="KW-0472">Membrane</keyword>
<name>A0A9D1GXN5_9ACTN</name>
<comment type="caution">
    <text evidence="2">The sequence shown here is derived from an EMBL/GenBank/DDBJ whole genome shotgun (WGS) entry which is preliminary data.</text>
</comment>
<keyword evidence="1" id="KW-1133">Transmembrane helix</keyword>
<gene>
    <name evidence="2" type="ORF">IAA98_07005</name>
</gene>
<dbReference type="AlphaFoldDB" id="A0A9D1GXN5"/>
<feature type="transmembrane region" description="Helical" evidence="1">
    <location>
        <begin position="12"/>
        <end position="31"/>
    </location>
</feature>
<organism evidence="2 3">
    <name type="scientific">Candidatus Avipropionibacterium avicola</name>
    <dbReference type="NCBI Taxonomy" id="2840701"/>
    <lineage>
        <taxon>Bacteria</taxon>
        <taxon>Bacillati</taxon>
        <taxon>Actinomycetota</taxon>
        <taxon>Actinomycetes</taxon>
        <taxon>Propionibacteriales</taxon>
        <taxon>Propionibacteriaceae</taxon>
        <taxon>Propionibacteriaceae incertae sedis</taxon>
        <taxon>Candidatus Avipropionibacterium</taxon>
    </lineage>
</organism>
<reference evidence="2" key="2">
    <citation type="journal article" date="2021" name="PeerJ">
        <title>Extensive microbial diversity within the chicken gut microbiome revealed by metagenomics and culture.</title>
        <authorList>
            <person name="Gilroy R."/>
            <person name="Ravi A."/>
            <person name="Getino M."/>
            <person name="Pursley I."/>
            <person name="Horton D.L."/>
            <person name="Alikhan N.F."/>
            <person name="Baker D."/>
            <person name="Gharbi K."/>
            <person name="Hall N."/>
            <person name="Watson M."/>
            <person name="Adriaenssens E.M."/>
            <person name="Foster-Nyarko E."/>
            <person name="Jarju S."/>
            <person name="Secka A."/>
            <person name="Antonio M."/>
            <person name="Oren A."/>
            <person name="Chaudhuri R.R."/>
            <person name="La Ragione R."/>
            <person name="Hildebrand F."/>
            <person name="Pallen M.J."/>
        </authorList>
    </citation>
    <scope>NUCLEOTIDE SEQUENCE</scope>
    <source>
        <strain evidence="2">ChiGjej1B1-24693</strain>
    </source>
</reference>
<sequence length="90" mass="10464">MEMHLQDFLGQHPWLLWLSLIPLLVAAELLWRRRVFLSWTVAVVVGAVLAAVAPWLWWLQLLGALGAGMAAHRWIRPWLLRRLPEPRAVR</sequence>
<protein>
    <submittedName>
        <fullName evidence="2">Uncharacterized protein</fullName>
    </submittedName>
</protein>